<dbReference type="AlphaFoldDB" id="A0A0E9T329"/>
<protein>
    <submittedName>
        <fullName evidence="1">Uncharacterized protein</fullName>
    </submittedName>
</protein>
<proteinExistence type="predicted"/>
<reference evidence="1" key="1">
    <citation type="submission" date="2014-11" db="EMBL/GenBank/DDBJ databases">
        <authorList>
            <person name="Amaro Gonzalez C."/>
        </authorList>
    </citation>
    <scope>NUCLEOTIDE SEQUENCE</scope>
</reference>
<accession>A0A0E9T329</accession>
<reference evidence="1" key="2">
    <citation type="journal article" date="2015" name="Fish Shellfish Immunol.">
        <title>Early steps in the European eel (Anguilla anguilla)-Vibrio vulnificus interaction in the gills: Role of the RtxA13 toxin.</title>
        <authorList>
            <person name="Callol A."/>
            <person name="Pajuelo D."/>
            <person name="Ebbesson L."/>
            <person name="Teles M."/>
            <person name="MacKenzie S."/>
            <person name="Amaro C."/>
        </authorList>
    </citation>
    <scope>NUCLEOTIDE SEQUENCE</scope>
</reference>
<name>A0A0E9T329_ANGAN</name>
<evidence type="ECO:0000313" key="1">
    <source>
        <dbReference type="EMBL" id="JAH48026.1"/>
    </source>
</evidence>
<sequence>MYSLSPVISFHFESFKKKFFRAVFQSLANFHISRYKSYI</sequence>
<organism evidence="1">
    <name type="scientific">Anguilla anguilla</name>
    <name type="common">European freshwater eel</name>
    <name type="synonym">Muraena anguilla</name>
    <dbReference type="NCBI Taxonomy" id="7936"/>
    <lineage>
        <taxon>Eukaryota</taxon>
        <taxon>Metazoa</taxon>
        <taxon>Chordata</taxon>
        <taxon>Craniata</taxon>
        <taxon>Vertebrata</taxon>
        <taxon>Euteleostomi</taxon>
        <taxon>Actinopterygii</taxon>
        <taxon>Neopterygii</taxon>
        <taxon>Teleostei</taxon>
        <taxon>Anguilliformes</taxon>
        <taxon>Anguillidae</taxon>
        <taxon>Anguilla</taxon>
    </lineage>
</organism>
<dbReference type="EMBL" id="GBXM01060551">
    <property type="protein sequence ID" value="JAH48026.1"/>
    <property type="molecule type" value="Transcribed_RNA"/>
</dbReference>